<dbReference type="CDD" id="cd00580">
    <property type="entry name" value="CHMI"/>
    <property type="match status" value="1"/>
</dbReference>
<keyword evidence="1" id="KW-0413">Isomerase</keyword>
<evidence type="ECO:0000313" key="2">
    <source>
        <dbReference type="Proteomes" id="UP000034228"/>
    </source>
</evidence>
<accession>A0A0M2V8B2</accession>
<dbReference type="STRING" id="336831.WG68_04980"/>
<gene>
    <name evidence="1" type="ORF">WG68_04980</name>
</gene>
<keyword evidence="2" id="KW-1185">Reference proteome</keyword>
<dbReference type="Pfam" id="PF02962">
    <property type="entry name" value="CHMI"/>
    <property type="match status" value="1"/>
</dbReference>
<proteinExistence type="predicted"/>
<dbReference type="Gene3D" id="3.30.429.10">
    <property type="entry name" value="Macrophage Migration Inhibitory Factor"/>
    <property type="match status" value="1"/>
</dbReference>
<dbReference type="AlphaFoldDB" id="A0A0M2V8B2"/>
<dbReference type="InterPro" id="IPR014347">
    <property type="entry name" value="Tautomerase/MIF_sf"/>
</dbReference>
<dbReference type="OrthoDB" id="9814215at2"/>
<dbReference type="RefSeq" id="WP_046556533.1">
    <property type="nucleotide sequence ID" value="NZ_LAHO01000003.1"/>
</dbReference>
<protein>
    <submittedName>
        <fullName evidence="1">5-carboxymethyl-2-hydroxymuconate isomerase</fullName>
    </submittedName>
</protein>
<sequence>MPHCIVEHSASLDAEPLLKVVFSGALNSALFAKDGADIKVRAITYQHYLSEASTSNFVHVVLKILSGRTLEQKQLLSKAVLDQLLTLDFKKCSMTVEIVDIDRASYAKFVG</sequence>
<name>A0A0M2V8B2_9GAMM</name>
<evidence type="ECO:0000313" key="1">
    <source>
        <dbReference type="EMBL" id="KKO46644.1"/>
    </source>
</evidence>
<dbReference type="InterPro" id="IPR004220">
    <property type="entry name" value="5-COMe_2-OHmuconate_Isoase"/>
</dbReference>
<comment type="caution">
    <text evidence="1">The sequence shown here is derived from an EMBL/GenBank/DDBJ whole genome shotgun (WGS) entry which is preliminary data.</text>
</comment>
<reference evidence="1 2" key="1">
    <citation type="submission" date="2015-03" db="EMBL/GenBank/DDBJ databases">
        <title>Draft genome sequences of two protease-producing strains of Arsukibacterium isolated from two cold and alkaline environments.</title>
        <authorList>
            <person name="Lylloff J.E."/>
            <person name="Skov L.B."/>
            <person name="Jepsen M."/>
            <person name="Hallin P.F."/>
            <person name="Sorensen S.J."/>
            <person name="Stougaard P."/>
            <person name="Glaring M.A."/>
        </authorList>
    </citation>
    <scope>NUCLEOTIDE SEQUENCE [LARGE SCALE GENOMIC DNA]</scope>
    <source>
        <strain evidence="1 2">GCM72</strain>
    </source>
</reference>
<dbReference type="GO" id="GO:0008704">
    <property type="term" value="F:5-carboxymethyl-2-hydroxymuconate delta-isomerase activity"/>
    <property type="evidence" value="ECO:0007669"/>
    <property type="project" value="InterPro"/>
</dbReference>
<dbReference type="EMBL" id="LAHO01000003">
    <property type="protein sequence ID" value="KKO46644.1"/>
    <property type="molecule type" value="Genomic_DNA"/>
</dbReference>
<dbReference type="SUPFAM" id="SSF55331">
    <property type="entry name" value="Tautomerase/MIF"/>
    <property type="match status" value="1"/>
</dbReference>
<organism evidence="1 2">
    <name type="scientific">Arsukibacterium ikkense</name>
    <dbReference type="NCBI Taxonomy" id="336831"/>
    <lineage>
        <taxon>Bacteria</taxon>
        <taxon>Pseudomonadati</taxon>
        <taxon>Pseudomonadota</taxon>
        <taxon>Gammaproteobacteria</taxon>
        <taxon>Chromatiales</taxon>
        <taxon>Chromatiaceae</taxon>
        <taxon>Arsukibacterium</taxon>
    </lineage>
</organism>
<dbReference type="PANTHER" id="PTHR37950">
    <property type="entry name" value="4-HYDROXYPHENYLACETATE CATABOLISM PROTEIN"/>
    <property type="match status" value="1"/>
</dbReference>
<dbReference type="Proteomes" id="UP000034228">
    <property type="component" value="Unassembled WGS sequence"/>
</dbReference>
<dbReference type="PANTHER" id="PTHR37950:SF1">
    <property type="entry name" value="4-HYDROXYPHENYLACETATE CATABOLISM PROTEIN"/>
    <property type="match status" value="1"/>
</dbReference>